<dbReference type="AlphaFoldDB" id="A0A917NW31"/>
<reference evidence="1" key="2">
    <citation type="submission" date="2020-09" db="EMBL/GenBank/DDBJ databases">
        <authorList>
            <person name="Sun Q."/>
            <person name="Zhou Y."/>
        </authorList>
    </citation>
    <scope>NUCLEOTIDE SEQUENCE</scope>
    <source>
        <strain evidence="1">CGMCC 4.7272</strain>
    </source>
</reference>
<accession>A0A917NW31</accession>
<proteinExistence type="predicted"/>
<organism evidence="1 2">
    <name type="scientific">Streptomyces lacrimifluminis</name>
    <dbReference type="NCBI Taxonomy" id="1500077"/>
    <lineage>
        <taxon>Bacteria</taxon>
        <taxon>Bacillati</taxon>
        <taxon>Actinomycetota</taxon>
        <taxon>Actinomycetes</taxon>
        <taxon>Kitasatosporales</taxon>
        <taxon>Streptomycetaceae</taxon>
        <taxon>Streptomyces</taxon>
    </lineage>
</organism>
<comment type="caution">
    <text evidence="1">The sequence shown here is derived from an EMBL/GenBank/DDBJ whole genome shotgun (WGS) entry which is preliminary data.</text>
</comment>
<keyword evidence="2" id="KW-1185">Reference proteome</keyword>
<protein>
    <submittedName>
        <fullName evidence="1">Uncharacterized protein</fullName>
    </submittedName>
</protein>
<evidence type="ECO:0000313" key="2">
    <source>
        <dbReference type="Proteomes" id="UP000625682"/>
    </source>
</evidence>
<dbReference type="EMBL" id="BMMU01000010">
    <property type="protein sequence ID" value="GGJ34849.1"/>
    <property type="molecule type" value="Genomic_DNA"/>
</dbReference>
<dbReference type="Proteomes" id="UP000625682">
    <property type="component" value="Unassembled WGS sequence"/>
</dbReference>
<name>A0A917NW31_9ACTN</name>
<reference evidence="1" key="1">
    <citation type="journal article" date="2014" name="Int. J. Syst. Evol. Microbiol.">
        <title>Complete genome sequence of Corynebacterium casei LMG S-19264T (=DSM 44701T), isolated from a smear-ripened cheese.</title>
        <authorList>
            <consortium name="US DOE Joint Genome Institute (JGI-PGF)"/>
            <person name="Walter F."/>
            <person name="Albersmeier A."/>
            <person name="Kalinowski J."/>
            <person name="Ruckert C."/>
        </authorList>
    </citation>
    <scope>NUCLEOTIDE SEQUENCE</scope>
    <source>
        <strain evidence="1">CGMCC 4.7272</strain>
    </source>
</reference>
<evidence type="ECO:0000313" key="1">
    <source>
        <dbReference type="EMBL" id="GGJ34849.1"/>
    </source>
</evidence>
<gene>
    <name evidence="1" type="ORF">GCM10012282_34480</name>
</gene>
<sequence>MKMYEPKARIATATSWTVARAACRSVFHMVIRLGDGPAGARETGLPDGGAARYTTGSGEHSLVAAGGCRDR</sequence>